<evidence type="ECO:0000313" key="3">
    <source>
        <dbReference type="Proteomes" id="UP000030689"/>
    </source>
</evidence>
<organism evidence="2 3">
    <name type="scientific">Eutrema salsugineum</name>
    <name type="common">Saltwater cress</name>
    <name type="synonym">Sisymbrium salsugineum</name>
    <dbReference type="NCBI Taxonomy" id="72664"/>
    <lineage>
        <taxon>Eukaryota</taxon>
        <taxon>Viridiplantae</taxon>
        <taxon>Streptophyta</taxon>
        <taxon>Embryophyta</taxon>
        <taxon>Tracheophyta</taxon>
        <taxon>Spermatophyta</taxon>
        <taxon>Magnoliopsida</taxon>
        <taxon>eudicotyledons</taxon>
        <taxon>Gunneridae</taxon>
        <taxon>Pentapetalae</taxon>
        <taxon>rosids</taxon>
        <taxon>malvids</taxon>
        <taxon>Brassicales</taxon>
        <taxon>Brassicaceae</taxon>
        <taxon>Eutremeae</taxon>
        <taxon>Eutrema</taxon>
    </lineage>
</organism>
<dbReference type="Gramene" id="ESQ56372">
    <property type="protein sequence ID" value="ESQ56372"/>
    <property type="gene ID" value="EUTSA_v10026911mg"/>
</dbReference>
<keyword evidence="3" id="KW-1185">Reference proteome</keyword>
<dbReference type="EMBL" id="KI517384">
    <property type="protein sequence ID" value="ESQ56372.1"/>
    <property type="molecule type" value="Genomic_DNA"/>
</dbReference>
<evidence type="ECO:0000313" key="2">
    <source>
        <dbReference type="EMBL" id="ESQ56372.1"/>
    </source>
</evidence>
<keyword evidence="1" id="KW-0472">Membrane</keyword>
<name>V4MLE6_EUTSA</name>
<dbReference type="STRING" id="72664.V4MLE6"/>
<feature type="transmembrane region" description="Helical" evidence="1">
    <location>
        <begin position="20"/>
        <end position="43"/>
    </location>
</feature>
<protein>
    <submittedName>
        <fullName evidence="2">Uncharacterized protein</fullName>
    </submittedName>
</protein>
<gene>
    <name evidence="2" type="ORF">EUTSA_v10026911mg</name>
</gene>
<feature type="transmembrane region" description="Helical" evidence="1">
    <location>
        <begin position="49"/>
        <end position="66"/>
    </location>
</feature>
<keyword evidence="1" id="KW-0812">Transmembrane</keyword>
<dbReference type="Proteomes" id="UP000030689">
    <property type="component" value="Unassembled WGS sequence"/>
</dbReference>
<evidence type="ECO:0000256" key="1">
    <source>
        <dbReference type="SAM" id="Phobius"/>
    </source>
</evidence>
<reference evidence="2 3" key="1">
    <citation type="journal article" date="2013" name="Front. Plant Sci.">
        <title>The Reference Genome of the Halophytic Plant Eutrema salsugineum.</title>
        <authorList>
            <person name="Yang R."/>
            <person name="Jarvis D.E."/>
            <person name="Chen H."/>
            <person name="Beilstein M.A."/>
            <person name="Grimwood J."/>
            <person name="Jenkins J."/>
            <person name="Shu S."/>
            <person name="Prochnik S."/>
            <person name="Xin M."/>
            <person name="Ma C."/>
            <person name="Schmutz J."/>
            <person name="Wing R.A."/>
            <person name="Mitchell-Olds T."/>
            <person name="Schumaker K.S."/>
            <person name="Wang X."/>
        </authorList>
    </citation>
    <scope>NUCLEOTIDE SEQUENCE [LARGE SCALE GENOMIC DNA]</scope>
</reference>
<proteinExistence type="predicted"/>
<keyword evidence="1" id="KW-1133">Transmembrane helix</keyword>
<dbReference type="AlphaFoldDB" id="V4MLE6"/>
<sequence>MRAGMKNIGIDEHVPYNAPVIQFLCGWVVIVMSPMLSGISWYNLSSVEVGIITSGSLYGALIGSIVERKLCYFSTYSTQM</sequence>
<dbReference type="KEGG" id="eus:EUTSA_v10026911mg"/>
<accession>V4MLE6</accession>